<proteinExistence type="predicted"/>
<sequence length="814" mass="89913">MYSSTDRAAVLGEGRANTTSGSRVDIYVAPAPQAYLRLDTGEVVAVPAEDAIELNNEFDRWSRLMHDKLLANEVLALCDERLAMIALEKGKLQDVKDSRLDETEREAKQTQLFAIQWRDEATAKLRDELKPLAKLGDSGAQLIEMIPLMEKEGDKPYQLKAIKDHGEWKRDALDLKKRWGFRSGAGLRDKITQEARYMGVGPLKVMNSDKLKANWPKLKDRKDLKWSEVYKTDSVGKRRIDRSKMRQYLGEQVQSLKLSSKDFIKLEIENCGTLGPEALERWNENAHIERSGEVEIKGAKVGDIDLSAEAAAMRYFSGGSLAGEISPLKGNVFIKAEGSAEVAFAEGRASADFYFPSKDGLLLTFYDLAQIDAIVNGKSPGLPYDLGAVRFAAAAELSGVLGVSVAGEVSIGIEMVDIETKDVDGKTKPGKAPHIKGSRQRTKRRSAANVTGKGSDWTNKAGLGAEVNFFAGARGGLQLKGAVQWRNPHNKAKAFEDFAAVAPRLEGMAGLAGEAKFAVEYIDGIFRITAHAGLCFGLGASGEVSLAVGVKQIGSFVFWAYYTLGHAGFRSLEFVAERAFEAWKYVIYLVVCEGRAIDNYFARELDEAVKAWEMKFAKADANIALGQSILAKPESVRYGPPETKGMLLYQLTRFSFANWLKDGTGAHLGDDYLPTQRKAALMVLRQAQTKADMDNIIQHIGPLGEKGDHQANMELLKRFFAAEGPRGLDVPFNRTQYQNDFQDMRRRLGDKDFLAMEGDFGAWYDATHAALADEMRRGYAALDNSTLEYALQKDMARDHPLFASSEHGFYGDIA</sequence>
<name>A0A944DDF9_DENI1</name>
<evidence type="ECO:0000313" key="2">
    <source>
        <dbReference type="EMBL" id="MBT0964190.1"/>
    </source>
</evidence>
<evidence type="ECO:0000313" key="3">
    <source>
        <dbReference type="Proteomes" id="UP000694660"/>
    </source>
</evidence>
<accession>A0A944DDF9</accession>
<dbReference type="RefSeq" id="WP_214364111.1">
    <property type="nucleotide sequence ID" value="NZ_JAEKFT010000062.1"/>
</dbReference>
<gene>
    <name evidence="2" type="ORF">I8J34_23680</name>
</gene>
<dbReference type="AlphaFoldDB" id="A0A944DDF9"/>
<dbReference type="EMBL" id="JAEKFT010000062">
    <property type="protein sequence ID" value="MBT0964190.1"/>
    <property type="molecule type" value="Genomic_DNA"/>
</dbReference>
<feature type="region of interest" description="Disordered" evidence="1">
    <location>
        <begin position="423"/>
        <end position="453"/>
    </location>
</feature>
<comment type="caution">
    <text evidence="2">The sequence shown here is derived from an EMBL/GenBank/DDBJ whole genome shotgun (WGS) entry which is preliminary data.</text>
</comment>
<evidence type="ECO:0000256" key="1">
    <source>
        <dbReference type="SAM" id="MobiDB-lite"/>
    </source>
</evidence>
<protein>
    <recommendedName>
        <fullName evidence="4">ATPase</fullName>
    </recommendedName>
</protein>
<reference evidence="3" key="1">
    <citation type="journal article" date="2022" name="ISME J.">
        <title>Genetic and phylogenetic analysis of dissimilatory iodate-reducing bacteria identifies potential niches across the world's oceans.</title>
        <authorList>
            <person name="Reyes-Umana V."/>
            <person name="Henning Z."/>
            <person name="Lee K."/>
            <person name="Barnum T.P."/>
            <person name="Coates J.D."/>
        </authorList>
    </citation>
    <scope>NUCLEOTIDE SEQUENCE [LARGE SCALE GENOMIC DNA]</scope>
    <source>
        <strain evidence="3">IR12</strain>
    </source>
</reference>
<feature type="compositionally biased region" description="Basic residues" evidence="1">
    <location>
        <begin position="428"/>
        <end position="446"/>
    </location>
</feature>
<dbReference type="Proteomes" id="UP000694660">
    <property type="component" value="Unassembled WGS sequence"/>
</dbReference>
<evidence type="ECO:0008006" key="4">
    <source>
        <dbReference type="Google" id="ProtNLM"/>
    </source>
</evidence>
<keyword evidence="3" id="KW-1185">Reference proteome</keyword>
<organism evidence="2 3">
    <name type="scientific">Denitromonas iodatirespirans</name>
    <dbReference type="NCBI Taxonomy" id="2795389"/>
    <lineage>
        <taxon>Bacteria</taxon>
        <taxon>Pseudomonadati</taxon>
        <taxon>Pseudomonadota</taxon>
        <taxon>Betaproteobacteria</taxon>
        <taxon>Rhodocyclales</taxon>
        <taxon>Zoogloeaceae</taxon>
        <taxon>Denitromonas</taxon>
    </lineage>
</organism>